<dbReference type="AlphaFoldDB" id="A0A8H2XDE1"/>
<dbReference type="InterPro" id="IPR032675">
    <property type="entry name" value="LRR_dom_sf"/>
</dbReference>
<dbReference type="Proteomes" id="UP000663846">
    <property type="component" value="Unassembled WGS sequence"/>
</dbReference>
<name>A0A8H2XDE1_9AGAM</name>
<dbReference type="Pfam" id="PF13598">
    <property type="entry name" value="DUF4139"/>
    <property type="match status" value="1"/>
</dbReference>
<sequence>MDRTTSQNSSSCRLPIELTTLIVDFLQGQTSDLATAALASRTFYFAAVPQLYTHISFLHISKGSRTKWVKTVALWARTLNSSKHLASLVETLDLHVPECDLPVLYRHILGALLACVNLRELEIWHASHNTPVSWLFPEKPTFALHKLVSYIPASTGMARILESQPSIRTLRLETFTLRLPIGRGSLPYLTHYAGPSKMIVQARAQGDIWEHLVHAELQDSYRPMTGMLDAMPRLKSLDIVVAAWSRDAFQEIAQKCKDLRGLTIRDANGLFHSWQDGRLIRFATTPSFTAGLSAFDHLSSLAINAPYPLYHGRAPASTEKAQLVAWHAHCPNLRHFTSPTGLEWIFVPDSAGSSSADSGPAGQWFVMGGTDTLSQSNGTFATDPGMFGMRRAGNMRERSTDVDVDVDELIAIIERQISNRAGIKRRVNLNLKEPDAQITNTQGELNEARRKEFESARGIKRGTAITVTALAETDGAAGLMLTYGVLSFRKQAELHSDVRASTANTPEGSSTIALRYRASITQTTGENWPDVGLALSNASPQLTPSDEGSDKVVVAVLELEADLEWIYISREKESVLLTCKVANYSEFTLLPGEASVFMDNDLVSRGQVEHVSPNESFKISLGVDSALSIAYQTAKTLNRAILQHSFPPMANENQLVSAHSQKIMIRNSRSWPVSIRVLDHVPVSTDARLKVDVINPSGLDTAAAPTTFSSNGSDSDKREEYRGTIFRKAARGDGRLWKLDKKLQLSGAATFRPPTTQQWN</sequence>
<evidence type="ECO:0000313" key="3">
    <source>
        <dbReference type="Proteomes" id="UP000663846"/>
    </source>
</evidence>
<comment type="caution">
    <text evidence="2">The sequence shown here is derived from an EMBL/GenBank/DDBJ whole genome shotgun (WGS) entry which is preliminary data.</text>
</comment>
<evidence type="ECO:0000313" key="2">
    <source>
        <dbReference type="EMBL" id="CAE6422350.1"/>
    </source>
</evidence>
<organism evidence="2 3">
    <name type="scientific">Rhizoctonia solani</name>
    <dbReference type="NCBI Taxonomy" id="456999"/>
    <lineage>
        <taxon>Eukaryota</taxon>
        <taxon>Fungi</taxon>
        <taxon>Dikarya</taxon>
        <taxon>Basidiomycota</taxon>
        <taxon>Agaricomycotina</taxon>
        <taxon>Agaricomycetes</taxon>
        <taxon>Cantharellales</taxon>
        <taxon>Ceratobasidiaceae</taxon>
        <taxon>Rhizoctonia</taxon>
    </lineage>
</organism>
<dbReference type="PANTHER" id="PTHR31005:SF8">
    <property type="entry name" value="DUF4139 DOMAIN-CONTAINING PROTEIN"/>
    <property type="match status" value="1"/>
</dbReference>
<accession>A0A8H2XDE1</accession>
<dbReference type="InterPro" id="IPR037291">
    <property type="entry name" value="DUF4139"/>
</dbReference>
<dbReference type="InterPro" id="IPR011935">
    <property type="entry name" value="CHP02231"/>
</dbReference>
<dbReference type="Gene3D" id="3.80.10.10">
    <property type="entry name" value="Ribonuclease Inhibitor"/>
    <property type="match status" value="1"/>
</dbReference>
<dbReference type="EMBL" id="CAJMWS010000322">
    <property type="protein sequence ID" value="CAE6422350.1"/>
    <property type="molecule type" value="Genomic_DNA"/>
</dbReference>
<protein>
    <recommendedName>
        <fullName evidence="1">DUF4139 domain-containing protein</fullName>
    </recommendedName>
</protein>
<evidence type="ECO:0000259" key="1">
    <source>
        <dbReference type="Pfam" id="PF13598"/>
    </source>
</evidence>
<reference evidence="2" key="1">
    <citation type="submission" date="2021-01" db="EMBL/GenBank/DDBJ databases">
        <authorList>
            <person name="Kaushik A."/>
        </authorList>
    </citation>
    <scope>NUCLEOTIDE SEQUENCE</scope>
    <source>
        <strain evidence="2">AG1-1C</strain>
    </source>
</reference>
<feature type="domain" description="DUF4139" evidence="1">
    <location>
        <begin position="506"/>
        <end position="698"/>
    </location>
</feature>
<dbReference type="PANTHER" id="PTHR31005">
    <property type="entry name" value="DUF4139 DOMAIN-CONTAINING PROTEIN"/>
    <property type="match status" value="1"/>
</dbReference>
<proteinExistence type="predicted"/>
<gene>
    <name evidence="2" type="ORF">RDB_LOCUS90182</name>
</gene>